<protein>
    <submittedName>
        <fullName evidence="3">Putative secreted protein</fullName>
    </submittedName>
</protein>
<sequence>MPRKRLTDRGTLVCLVCLIRLEFYDVARSHFQDKQFNKFLPLLSHFSIFCKKQNKTKQNKTNETEQKFSAKQTNQPASQQH</sequence>
<accession>A0A2M4D696</accession>
<feature type="region of interest" description="Disordered" evidence="1">
    <location>
        <begin position="55"/>
        <end position="81"/>
    </location>
</feature>
<proteinExistence type="predicted"/>
<dbReference type="AlphaFoldDB" id="A0A2M4D696"/>
<feature type="chain" id="PRO_5014863175" evidence="2">
    <location>
        <begin position="30"/>
        <end position="81"/>
    </location>
</feature>
<evidence type="ECO:0000256" key="1">
    <source>
        <dbReference type="SAM" id="MobiDB-lite"/>
    </source>
</evidence>
<evidence type="ECO:0000256" key="2">
    <source>
        <dbReference type="SAM" id="SignalP"/>
    </source>
</evidence>
<feature type="signal peptide" evidence="2">
    <location>
        <begin position="1"/>
        <end position="29"/>
    </location>
</feature>
<name>A0A2M4D696_ANODA</name>
<feature type="compositionally biased region" description="Polar residues" evidence="1">
    <location>
        <begin position="69"/>
        <end position="81"/>
    </location>
</feature>
<keyword evidence="2" id="KW-0732">Signal</keyword>
<organism evidence="3">
    <name type="scientific">Anopheles darlingi</name>
    <name type="common">Mosquito</name>
    <dbReference type="NCBI Taxonomy" id="43151"/>
    <lineage>
        <taxon>Eukaryota</taxon>
        <taxon>Metazoa</taxon>
        <taxon>Ecdysozoa</taxon>
        <taxon>Arthropoda</taxon>
        <taxon>Hexapoda</taxon>
        <taxon>Insecta</taxon>
        <taxon>Pterygota</taxon>
        <taxon>Neoptera</taxon>
        <taxon>Endopterygota</taxon>
        <taxon>Diptera</taxon>
        <taxon>Nematocera</taxon>
        <taxon>Culicoidea</taxon>
        <taxon>Culicidae</taxon>
        <taxon>Anophelinae</taxon>
        <taxon>Anopheles</taxon>
    </lineage>
</organism>
<dbReference type="EMBL" id="GGFL01008843">
    <property type="protein sequence ID" value="MBW73021.1"/>
    <property type="molecule type" value="Transcribed_RNA"/>
</dbReference>
<evidence type="ECO:0000313" key="3">
    <source>
        <dbReference type="EMBL" id="MBW73021.1"/>
    </source>
</evidence>
<reference evidence="3" key="1">
    <citation type="submission" date="2018-01" db="EMBL/GenBank/DDBJ databases">
        <title>An insight into the sialome of Amazonian anophelines.</title>
        <authorList>
            <person name="Ribeiro J.M."/>
            <person name="Scarpassa V."/>
            <person name="Calvo E."/>
        </authorList>
    </citation>
    <scope>NUCLEOTIDE SEQUENCE</scope>
</reference>